<dbReference type="InterPro" id="IPR011992">
    <property type="entry name" value="EF-hand-dom_pair"/>
</dbReference>
<gene>
    <name evidence="5" type="primary">LOC110987713</name>
</gene>
<accession>A0A8B7ZSG6</accession>
<dbReference type="Proteomes" id="UP000694845">
    <property type="component" value="Unplaced"/>
</dbReference>
<evidence type="ECO:0000313" key="5">
    <source>
        <dbReference type="RefSeq" id="XP_022106401.1"/>
    </source>
</evidence>
<feature type="compositionally biased region" description="Polar residues" evidence="2">
    <location>
        <begin position="11"/>
        <end position="24"/>
    </location>
</feature>
<dbReference type="InterPro" id="IPR018247">
    <property type="entry name" value="EF_Hand_1_Ca_BS"/>
</dbReference>
<dbReference type="GO" id="GO:0005509">
    <property type="term" value="F:calcium ion binding"/>
    <property type="evidence" value="ECO:0007669"/>
    <property type="project" value="InterPro"/>
</dbReference>
<feature type="compositionally biased region" description="Polar residues" evidence="2">
    <location>
        <begin position="88"/>
        <end position="102"/>
    </location>
</feature>
<name>A0A8B7ZSG6_ACAPL</name>
<reference evidence="5" key="1">
    <citation type="submission" date="2025-08" db="UniProtKB">
        <authorList>
            <consortium name="RefSeq"/>
        </authorList>
    </citation>
    <scope>IDENTIFICATION</scope>
</reference>
<keyword evidence="4" id="KW-1185">Reference proteome</keyword>
<dbReference type="Gene3D" id="1.10.238.10">
    <property type="entry name" value="EF-hand"/>
    <property type="match status" value="1"/>
</dbReference>
<keyword evidence="1" id="KW-0106">Calcium</keyword>
<dbReference type="CDD" id="cd00051">
    <property type="entry name" value="EFh"/>
    <property type="match status" value="1"/>
</dbReference>
<dbReference type="SUPFAM" id="SSF47473">
    <property type="entry name" value="EF-hand"/>
    <property type="match status" value="1"/>
</dbReference>
<dbReference type="InterPro" id="IPR002048">
    <property type="entry name" value="EF_hand_dom"/>
</dbReference>
<dbReference type="OrthoDB" id="9451669at2759"/>
<dbReference type="RefSeq" id="XP_022106401.1">
    <property type="nucleotide sequence ID" value="XM_022250709.1"/>
</dbReference>
<dbReference type="AlphaFoldDB" id="A0A8B7ZSG6"/>
<feature type="compositionally biased region" description="Basic residues" evidence="2">
    <location>
        <begin position="106"/>
        <end position="128"/>
    </location>
</feature>
<feature type="domain" description="EF-hand" evidence="3">
    <location>
        <begin position="166"/>
        <end position="201"/>
    </location>
</feature>
<evidence type="ECO:0000256" key="2">
    <source>
        <dbReference type="SAM" id="MobiDB-lite"/>
    </source>
</evidence>
<protein>
    <submittedName>
        <fullName evidence="5">Uncharacterized protein LOC110987713</fullName>
    </submittedName>
</protein>
<dbReference type="PROSITE" id="PS50222">
    <property type="entry name" value="EF_HAND_2"/>
    <property type="match status" value="1"/>
</dbReference>
<organism evidence="4 5">
    <name type="scientific">Acanthaster planci</name>
    <name type="common">Crown-of-thorns starfish</name>
    <dbReference type="NCBI Taxonomy" id="133434"/>
    <lineage>
        <taxon>Eukaryota</taxon>
        <taxon>Metazoa</taxon>
        <taxon>Echinodermata</taxon>
        <taxon>Eleutherozoa</taxon>
        <taxon>Asterozoa</taxon>
        <taxon>Asteroidea</taxon>
        <taxon>Valvatacea</taxon>
        <taxon>Valvatida</taxon>
        <taxon>Acanthasteridae</taxon>
        <taxon>Acanthaster</taxon>
    </lineage>
</organism>
<sequence length="257" mass="28810">MGDTAEVNGAQPDQTVDPTRSQKTSEFVLLLKDREALKASLEEKEKELNSTRARNFELLQQIDKLEKELSELKTLKKAEKESKKLSVTAHSPSASPSGTPVSTPKGGRKARPKTAKHANSRQKPRKSAKAPTIEVTSSEVEKEGHLKDTYKYYEEIARTYPNLKLSVLLAAEKKFVEADINKDGTIDADELEKILETSSLLFTKQQVRDIVKQIDNDESSDLDFMECLAVIDRLHQNKKTNLPTTLEQNKSTVCVIQ</sequence>
<feature type="region of interest" description="Disordered" evidence="2">
    <location>
        <begin position="77"/>
        <end position="140"/>
    </location>
</feature>
<proteinExistence type="predicted"/>
<dbReference type="GeneID" id="110987713"/>
<evidence type="ECO:0000256" key="1">
    <source>
        <dbReference type="ARBA" id="ARBA00022837"/>
    </source>
</evidence>
<dbReference type="PROSITE" id="PS00018">
    <property type="entry name" value="EF_HAND_1"/>
    <property type="match status" value="1"/>
</dbReference>
<evidence type="ECO:0000259" key="3">
    <source>
        <dbReference type="PROSITE" id="PS50222"/>
    </source>
</evidence>
<dbReference type="KEGG" id="aplc:110987713"/>
<dbReference type="OMA" id="DTYKYYE"/>
<feature type="region of interest" description="Disordered" evidence="2">
    <location>
        <begin position="1"/>
        <end position="24"/>
    </location>
</feature>
<evidence type="ECO:0000313" key="4">
    <source>
        <dbReference type="Proteomes" id="UP000694845"/>
    </source>
</evidence>
<dbReference type="Pfam" id="PF13499">
    <property type="entry name" value="EF-hand_7"/>
    <property type="match status" value="1"/>
</dbReference>